<evidence type="ECO:0000256" key="1">
    <source>
        <dbReference type="SAM" id="Coils"/>
    </source>
</evidence>
<dbReference type="VEuPathDB" id="FungiDB:Z517_00825"/>
<dbReference type="GeneID" id="25300315"/>
<accession>A0A0D2H3J4</accession>
<reference evidence="3 4" key="1">
    <citation type="submission" date="2015-01" db="EMBL/GenBank/DDBJ databases">
        <title>The Genome Sequence of Fonsecaea pedrosoi CBS 271.37.</title>
        <authorList>
            <consortium name="The Broad Institute Genomics Platform"/>
            <person name="Cuomo C."/>
            <person name="de Hoog S."/>
            <person name="Gorbushina A."/>
            <person name="Stielow B."/>
            <person name="Teixiera M."/>
            <person name="Abouelleil A."/>
            <person name="Chapman S.B."/>
            <person name="Priest M."/>
            <person name="Young S.K."/>
            <person name="Wortman J."/>
            <person name="Nusbaum C."/>
            <person name="Birren B."/>
        </authorList>
    </citation>
    <scope>NUCLEOTIDE SEQUENCE [LARGE SCALE GENOMIC DNA]</scope>
    <source>
        <strain evidence="3 4">CBS 271.37</strain>
    </source>
</reference>
<dbReference type="AlphaFoldDB" id="A0A0D2H3J4"/>
<dbReference type="OrthoDB" id="4160982at2759"/>
<sequence length="138" mass="16351">MQPFRIAKPRRSTKPVKTQSERRIELTDSISTDPENIAMVAYTECVNYGVIYYYDREQSSSYAECLRRQRKCDGTFSMEEFRKVGEQKKQLVAKSRAKRKEIARLRRLIAEAEEEDVSFQGELKRLEEVSSRMLRRKM</sequence>
<dbReference type="EMBL" id="KN846969">
    <property type="protein sequence ID" value="KIW85435.1"/>
    <property type="molecule type" value="Genomic_DNA"/>
</dbReference>
<keyword evidence="1" id="KW-0175">Coiled coil</keyword>
<name>A0A0D2H3J4_9EURO</name>
<proteinExistence type="predicted"/>
<organism evidence="3 4">
    <name type="scientific">Fonsecaea pedrosoi CBS 271.37</name>
    <dbReference type="NCBI Taxonomy" id="1442368"/>
    <lineage>
        <taxon>Eukaryota</taxon>
        <taxon>Fungi</taxon>
        <taxon>Dikarya</taxon>
        <taxon>Ascomycota</taxon>
        <taxon>Pezizomycotina</taxon>
        <taxon>Eurotiomycetes</taxon>
        <taxon>Chaetothyriomycetidae</taxon>
        <taxon>Chaetothyriales</taxon>
        <taxon>Herpotrichiellaceae</taxon>
        <taxon>Fonsecaea</taxon>
    </lineage>
</organism>
<evidence type="ECO:0000313" key="4">
    <source>
        <dbReference type="Proteomes" id="UP000053029"/>
    </source>
</evidence>
<evidence type="ECO:0000256" key="2">
    <source>
        <dbReference type="SAM" id="MobiDB-lite"/>
    </source>
</evidence>
<dbReference type="HOGENOM" id="CLU_137475_0_0_1"/>
<protein>
    <submittedName>
        <fullName evidence="3">Uncharacterized protein</fullName>
    </submittedName>
</protein>
<feature type="region of interest" description="Disordered" evidence="2">
    <location>
        <begin position="1"/>
        <end position="23"/>
    </location>
</feature>
<gene>
    <name evidence="3" type="ORF">Z517_00825</name>
</gene>
<keyword evidence="4" id="KW-1185">Reference proteome</keyword>
<dbReference type="RefSeq" id="XP_013289243.1">
    <property type="nucleotide sequence ID" value="XM_013433789.1"/>
</dbReference>
<feature type="coiled-coil region" evidence="1">
    <location>
        <begin position="95"/>
        <end position="129"/>
    </location>
</feature>
<dbReference type="Proteomes" id="UP000053029">
    <property type="component" value="Unassembled WGS sequence"/>
</dbReference>
<evidence type="ECO:0000313" key="3">
    <source>
        <dbReference type="EMBL" id="KIW85435.1"/>
    </source>
</evidence>